<protein>
    <recommendedName>
        <fullName evidence="6">NADP-dependent oxidoreductase domain-containing protein</fullName>
    </recommendedName>
</protein>
<feature type="signal peptide" evidence="5">
    <location>
        <begin position="1"/>
        <end position="23"/>
    </location>
</feature>
<sequence>MVPATSAVLWLALVGLRVRRIYGKVGYLDLPGGGRMPMSGLGMCTGRHQEDTAQEVFEYLMLGGRHLDDALAYENVAGVGAGVRRAVAAGIPREEIFVTIRIPPSVFGFNSTLEAVEVVFKESELDYVDLLQLHSPLSTVPLPGTSHPELERCETMRRCHEETWRALKQVLGTGLARHLGVANFNAEQMEFLLSLGGPPVAVNQLEFHPWVTSQHRDVVRWCHQHGIAVTAYASLEVFFGFKFGLFKFPRFARRSLFGAATPSSPALWDRPFLANWTVDRVPAAEMEPISQRLEAIAGRLNKTVAQVLLRWAVQQNVSVIPGASSPQHIRENLELFDWELADEDMHFLEHQQPENLTTWRWPFGPHYLEGRYFDEQGVSNFAGYPAGLQYHDVFRYHKKTWLTARSWLLSLGAVCVTFLALCIFCCRRRQSRANVKKD</sequence>
<accession>A0A813E437</accession>
<evidence type="ECO:0000313" key="8">
    <source>
        <dbReference type="Proteomes" id="UP000654075"/>
    </source>
</evidence>
<keyword evidence="8" id="KW-1185">Reference proteome</keyword>
<feature type="chain" id="PRO_5032944543" description="NADP-dependent oxidoreductase domain-containing protein" evidence="5">
    <location>
        <begin position="24"/>
        <end position="438"/>
    </location>
</feature>
<dbReference type="EMBL" id="CAJNNV010005641">
    <property type="protein sequence ID" value="CAE8592387.1"/>
    <property type="molecule type" value="Genomic_DNA"/>
</dbReference>
<dbReference type="CDD" id="cd19071">
    <property type="entry name" value="AKR_AKR1-5-like"/>
    <property type="match status" value="1"/>
</dbReference>
<evidence type="ECO:0000259" key="6">
    <source>
        <dbReference type="Pfam" id="PF00248"/>
    </source>
</evidence>
<evidence type="ECO:0000256" key="3">
    <source>
        <dbReference type="ARBA" id="ARBA00023002"/>
    </source>
</evidence>
<dbReference type="AlphaFoldDB" id="A0A813E437"/>
<feature type="transmembrane region" description="Helical" evidence="4">
    <location>
        <begin position="407"/>
        <end position="426"/>
    </location>
</feature>
<evidence type="ECO:0000256" key="5">
    <source>
        <dbReference type="SAM" id="SignalP"/>
    </source>
</evidence>
<keyword evidence="3" id="KW-0560">Oxidoreductase</keyword>
<dbReference type="OrthoDB" id="416253at2759"/>
<dbReference type="SUPFAM" id="SSF51430">
    <property type="entry name" value="NAD(P)-linked oxidoreductase"/>
    <property type="match status" value="1"/>
</dbReference>
<evidence type="ECO:0000256" key="1">
    <source>
        <dbReference type="ARBA" id="ARBA00007905"/>
    </source>
</evidence>
<reference evidence="7" key="1">
    <citation type="submission" date="2021-02" db="EMBL/GenBank/DDBJ databases">
        <authorList>
            <person name="Dougan E. K."/>
            <person name="Rhodes N."/>
            <person name="Thang M."/>
            <person name="Chan C."/>
        </authorList>
    </citation>
    <scope>NUCLEOTIDE SEQUENCE</scope>
</reference>
<dbReference type="Gene3D" id="3.20.20.100">
    <property type="entry name" value="NADP-dependent oxidoreductase domain"/>
    <property type="match status" value="1"/>
</dbReference>
<dbReference type="PANTHER" id="PTHR43827">
    <property type="entry name" value="2,5-DIKETO-D-GLUCONIC ACID REDUCTASE"/>
    <property type="match status" value="1"/>
</dbReference>
<dbReference type="GO" id="GO:0016616">
    <property type="term" value="F:oxidoreductase activity, acting on the CH-OH group of donors, NAD or NADP as acceptor"/>
    <property type="evidence" value="ECO:0007669"/>
    <property type="project" value="UniProtKB-ARBA"/>
</dbReference>
<dbReference type="InterPro" id="IPR036812">
    <property type="entry name" value="NAD(P)_OxRdtase_dom_sf"/>
</dbReference>
<dbReference type="PRINTS" id="PR00069">
    <property type="entry name" value="ALDKETRDTASE"/>
</dbReference>
<name>A0A813E437_POLGL</name>
<comment type="similarity">
    <text evidence="1">Belongs to the aldo/keto reductase family.</text>
</comment>
<feature type="domain" description="NADP-dependent oxidoreductase" evidence="6">
    <location>
        <begin position="48"/>
        <end position="346"/>
    </location>
</feature>
<gene>
    <name evidence="7" type="ORF">PGLA1383_LOCUS11042</name>
</gene>
<keyword evidence="4" id="KW-0472">Membrane</keyword>
<keyword evidence="4" id="KW-1133">Transmembrane helix</keyword>
<keyword evidence="5" id="KW-0732">Signal</keyword>
<dbReference type="InterPro" id="IPR020471">
    <property type="entry name" value="AKR"/>
</dbReference>
<evidence type="ECO:0000256" key="2">
    <source>
        <dbReference type="ARBA" id="ARBA00022857"/>
    </source>
</evidence>
<organism evidence="7 8">
    <name type="scientific">Polarella glacialis</name>
    <name type="common">Dinoflagellate</name>
    <dbReference type="NCBI Taxonomy" id="89957"/>
    <lineage>
        <taxon>Eukaryota</taxon>
        <taxon>Sar</taxon>
        <taxon>Alveolata</taxon>
        <taxon>Dinophyceae</taxon>
        <taxon>Suessiales</taxon>
        <taxon>Suessiaceae</taxon>
        <taxon>Polarella</taxon>
    </lineage>
</organism>
<evidence type="ECO:0000313" key="7">
    <source>
        <dbReference type="EMBL" id="CAE8592387.1"/>
    </source>
</evidence>
<dbReference type="Proteomes" id="UP000654075">
    <property type="component" value="Unassembled WGS sequence"/>
</dbReference>
<evidence type="ECO:0000256" key="4">
    <source>
        <dbReference type="SAM" id="Phobius"/>
    </source>
</evidence>
<dbReference type="PANTHER" id="PTHR43827:SF3">
    <property type="entry name" value="NADP-DEPENDENT OXIDOREDUCTASE DOMAIN-CONTAINING PROTEIN"/>
    <property type="match status" value="1"/>
</dbReference>
<proteinExistence type="inferred from homology"/>
<keyword evidence="4" id="KW-0812">Transmembrane</keyword>
<dbReference type="InterPro" id="IPR023210">
    <property type="entry name" value="NADP_OxRdtase_dom"/>
</dbReference>
<dbReference type="Pfam" id="PF00248">
    <property type="entry name" value="Aldo_ket_red"/>
    <property type="match status" value="1"/>
</dbReference>
<comment type="caution">
    <text evidence="7">The sequence shown here is derived from an EMBL/GenBank/DDBJ whole genome shotgun (WGS) entry which is preliminary data.</text>
</comment>
<keyword evidence="2" id="KW-0521">NADP</keyword>